<dbReference type="GO" id="GO:0032259">
    <property type="term" value="P:methylation"/>
    <property type="evidence" value="ECO:0007669"/>
    <property type="project" value="UniProtKB-KW"/>
</dbReference>
<dbReference type="Proteomes" id="UP000242133">
    <property type="component" value="Unassembled WGS sequence"/>
</dbReference>
<dbReference type="Pfam" id="PF12847">
    <property type="entry name" value="Methyltransf_18"/>
    <property type="match status" value="1"/>
</dbReference>
<comment type="caution">
    <text evidence="1">The sequence shown here is derived from an EMBL/GenBank/DDBJ whole genome shotgun (WGS) entry which is preliminary data.</text>
</comment>
<sequence length="233" mass="26604">MKLSKRLQQILSMAEAGYTHIWDCCCDHGYLGAALLTEQRTACIHFVDVVPELIDALDTRLRQHYPTSLWQTHCMDMAQLPLEDHSGKHLVIIAGVGGELMTDCVDQIHRRHPHADIDYLLCPVYHPFRLRQLLIRHDFKRIEEALVQDKQRFYEILLVTGSAQADPTLPSVSTAGDHIWHADTPAQTRIAEQYLRRTLNHYQRVQQGRQKDVQHIIDAYRAVGIKGSAAANS</sequence>
<name>A0A2P8EQI0_9GAMM</name>
<reference evidence="1 2" key="1">
    <citation type="submission" date="2018-03" db="EMBL/GenBank/DDBJ databases">
        <title>Genomic Encyclopedia of Archaeal and Bacterial Type Strains, Phase II (KMG-II): from individual species to whole genera.</title>
        <authorList>
            <person name="Goeker M."/>
        </authorList>
    </citation>
    <scope>NUCLEOTIDE SEQUENCE [LARGE SCALE GENOMIC DNA]</scope>
    <source>
        <strain evidence="1 2">DSM 17586</strain>
    </source>
</reference>
<evidence type="ECO:0000313" key="2">
    <source>
        <dbReference type="Proteomes" id="UP000242133"/>
    </source>
</evidence>
<accession>A0A2P8EQI0</accession>
<dbReference type="InterPro" id="IPR016876">
    <property type="entry name" value="UCP028234"/>
</dbReference>
<dbReference type="Gene3D" id="3.40.50.150">
    <property type="entry name" value="Vaccinia Virus protein VP39"/>
    <property type="match status" value="1"/>
</dbReference>
<dbReference type="GO" id="GO:0008168">
    <property type="term" value="F:methyltransferase activity"/>
    <property type="evidence" value="ECO:0007669"/>
    <property type="project" value="UniProtKB-KW"/>
</dbReference>
<dbReference type="EMBL" id="PYGI01000023">
    <property type="protein sequence ID" value="PSL11721.1"/>
    <property type="molecule type" value="Genomic_DNA"/>
</dbReference>
<dbReference type="SUPFAM" id="SSF53335">
    <property type="entry name" value="S-adenosyl-L-methionine-dependent methyltransferases"/>
    <property type="match status" value="1"/>
</dbReference>
<dbReference type="OrthoDB" id="6862131at2"/>
<protein>
    <submittedName>
        <fullName evidence="1">tRNA (Adenine22-N1)-methyltransferase</fullName>
    </submittedName>
</protein>
<proteinExistence type="predicted"/>
<keyword evidence="1" id="KW-0489">Methyltransferase</keyword>
<dbReference type="PIRSF" id="PIRSF028234">
    <property type="entry name" value="UCP028234"/>
    <property type="match status" value="1"/>
</dbReference>
<keyword evidence="2" id="KW-1185">Reference proteome</keyword>
<gene>
    <name evidence="1" type="ORF">CLV44_12339</name>
</gene>
<dbReference type="AlphaFoldDB" id="A0A2P8EQI0"/>
<organism evidence="1 2">
    <name type="scientific">Marinobacterium halophilum</name>
    <dbReference type="NCBI Taxonomy" id="267374"/>
    <lineage>
        <taxon>Bacteria</taxon>
        <taxon>Pseudomonadati</taxon>
        <taxon>Pseudomonadota</taxon>
        <taxon>Gammaproteobacteria</taxon>
        <taxon>Oceanospirillales</taxon>
        <taxon>Oceanospirillaceae</taxon>
        <taxon>Marinobacterium</taxon>
    </lineage>
</organism>
<dbReference type="FunFam" id="3.40.50.150:FF:000442">
    <property type="entry name" value="tRNA (Adenine22-N1)-methyltransferase TrmK"/>
    <property type="match status" value="1"/>
</dbReference>
<evidence type="ECO:0000313" key="1">
    <source>
        <dbReference type="EMBL" id="PSL11721.1"/>
    </source>
</evidence>
<dbReference type="PANTHER" id="PTHR38451:SF1">
    <property type="entry name" value="TRNA (ADENINE(22)-N(1))-METHYLTRANSFERASE"/>
    <property type="match status" value="1"/>
</dbReference>
<keyword evidence="1" id="KW-0808">Transferase</keyword>
<dbReference type="PANTHER" id="PTHR38451">
    <property type="entry name" value="TRNA (ADENINE(22)-N(1))-METHYLTRANSFERASE"/>
    <property type="match status" value="1"/>
</dbReference>
<dbReference type="InterPro" id="IPR029063">
    <property type="entry name" value="SAM-dependent_MTases_sf"/>
</dbReference>
<dbReference type="RefSeq" id="WP_106592936.1">
    <property type="nucleotide sequence ID" value="NZ_PYGI01000023.1"/>
</dbReference>